<name>A0A4P6QAM5_9ACTN</name>
<protein>
    <submittedName>
        <fullName evidence="3">Uncharacterized protein</fullName>
    </submittedName>
</protein>
<feature type="domain" description="GNAT-like C-terminal" evidence="2">
    <location>
        <begin position="279"/>
        <end position="438"/>
    </location>
</feature>
<dbReference type="RefSeq" id="WP_131102975.1">
    <property type="nucleotide sequence ID" value="NZ_CP036456.1"/>
</dbReference>
<gene>
    <name evidence="3" type="ORF">EKD16_25350</name>
</gene>
<keyword evidence="3" id="KW-0614">Plasmid</keyword>
<dbReference type="KEGG" id="strr:EKD16_25350"/>
<dbReference type="EMBL" id="CP036456">
    <property type="protein sequence ID" value="QBI56811.1"/>
    <property type="molecule type" value="Genomic_DNA"/>
</dbReference>
<dbReference type="Pfam" id="PF22559">
    <property type="entry name" value="GNAT-phage-like"/>
    <property type="match status" value="1"/>
</dbReference>
<dbReference type="Pfam" id="PF22555">
    <property type="entry name" value="DAM-like-phage1"/>
    <property type="match status" value="1"/>
</dbReference>
<dbReference type="GeneID" id="39493868"/>
<evidence type="ECO:0000313" key="4">
    <source>
        <dbReference type="Proteomes" id="UP000292235"/>
    </source>
</evidence>
<keyword evidence="4" id="KW-1185">Reference proteome</keyword>
<reference evidence="3 4" key="1">
    <citation type="submission" date="2019-02" db="EMBL/GenBank/DDBJ databases">
        <authorList>
            <person name="Khodamoradi S."/>
            <person name="Hahnke R.L."/>
            <person name="Kaempfer P."/>
            <person name="Schumann P."/>
            <person name="Rohde M."/>
            <person name="Steinert M."/>
            <person name="Luzhetskyy A."/>
            <person name="Wink J."/>
            <person name="Ruckert C."/>
        </authorList>
    </citation>
    <scope>NUCLEOTIDE SEQUENCE [LARGE SCALE GENOMIC DNA]</scope>
    <source>
        <strain evidence="3 4">M2</strain>
        <plasmid evidence="4">phim2</plasmid>
    </source>
</reference>
<dbReference type="OrthoDB" id="2986065at2"/>
<dbReference type="InterPro" id="IPR054340">
    <property type="entry name" value="GNAT-like_C_phage-like"/>
</dbReference>
<organism evidence="3 4">
    <name type="scientific">Streptomonospora litoralis</name>
    <dbReference type="NCBI Taxonomy" id="2498135"/>
    <lineage>
        <taxon>Bacteria</taxon>
        <taxon>Bacillati</taxon>
        <taxon>Actinomycetota</taxon>
        <taxon>Actinomycetes</taxon>
        <taxon>Streptosporangiales</taxon>
        <taxon>Nocardiopsidaceae</taxon>
        <taxon>Streptomonospora</taxon>
    </lineage>
</organism>
<dbReference type="AlphaFoldDB" id="A0A4P6QAM5"/>
<dbReference type="Proteomes" id="UP000292235">
    <property type="component" value="Plasmid phiM2"/>
</dbReference>
<accession>A0A4P6QAM5</accession>
<evidence type="ECO:0000259" key="2">
    <source>
        <dbReference type="Pfam" id="PF22559"/>
    </source>
</evidence>
<feature type="domain" description="GNAT-like N-terminal" evidence="1">
    <location>
        <begin position="2"/>
        <end position="269"/>
    </location>
</feature>
<evidence type="ECO:0000259" key="1">
    <source>
        <dbReference type="Pfam" id="PF22555"/>
    </source>
</evidence>
<proteinExistence type="predicted"/>
<dbReference type="InterPro" id="IPR054341">
    <property type="entry name" value="GNAT-like_N"/>
</dbReference>
<sequence length="447" mass="50147">MFQGTIPQPLRQIVHEHARAWPTDQPVYVGCSGNMTIERTLADLTRPVHSNDVNPYSCALGWYLSGQRVPFTLKEDSREALGWLEPSLDHGAGTLATLMLGTRFLEFVGRDTPYHRRMVQAYRDQWDRMHAATVAKLHALTLRTSSFYAGDVRTYLDAVPDDAPFASFPPFWAAGYKQMFKGIEQHFDWPEPEFTELDEAGKSEIIQRMTDRPHWLLGLHYRDPDLEPYRVGYVQLSPRAVPIEVYARPGAARWAGPRQKTEPIKMPKIGADEEVEGPLTLHPLSAAQFAGLRSMCLDRRIAPGMPHLAVGVAAAGRLIGAFGYLPPKFDPDCAYLMSDFPIGWSKYKRLSKLIVMAATSSEAQALLQRSLSKRLTSWATTAFTDNPTSGKYGRGIPGIKLRSRKPCEVSDHTWQLDYGGPLGSWTLAEALEMWEAKHAQHTKAVTR</sequence>
<geneLocation type="plasmid" evidence="4">
    <name>phim2</name>
</geneLocation>
<evidence type="ECO:0000313" key="3">
    <source>
        <dbReference type="EMBL" id="QBI56811.1"/>
    </source>
</evidence>